<dbReference type="NCBIfam" id="NF045580">
    <property type="entry name" value="symport_access"/>
    <property type="match status" value="1"/>
</dbReference>
<dbReference type="Proteomes" id="UP000198669">
    <property type="component" value="Unassembled WGS sequence"/>
</dbReference>
<reference evidence="2 3" key="1">
    <citation type="submission" date="2016-10" db="EMBL/GenBank/DDBJ databases">
        <authorList>
            <person name="de Groot N.N."/>
        </authorList>
    </citation>
    <scope>NUCLEOTIDE SEQUENCE [LARGE SCALE GENOMIC DNA]</scope>
    <source>
        <strain evidence="2 3">Z-7982</strain>
    </source>
</reference>
<dbReference type="AlphaFoldDB" id="A0A1H2SSM1"/>
<dbReference type="RefSeq" id="WP_268765986.1">
    <property type="nucleotide sequence ID" value="NZ_CP017921.1"/>
</dbReference>
<keyword evidence="1" id="KW-0812">Transmembrane</keyword>
<evidence type="ECO:0000313" key="2">
    <source>
        <dbReference type="EMBL" id="SDW34590.1"/>
    </source>
</evidence>
<keyword evidence="1" id="KW-0472">Membrane</keyword>
<gene>
    <name evidence="2" type="ORF">SAMN04515625_0767</name>
</gene>
<evidence type="ECO:0000256" key="1">
    <source>
        <dbReference type="SAM" id="Phobius"/>
    </source>
</evidence>
<dbReference type="InterPro" id="IPR054615">
    <property type="entry name" value="Symport_access"/>
</dbReference>
<dbReference type="GeneID" id="80402727"/>
<organism evidence="2 3">
    <name type="scientific">Methanohalophilus halophilus</name>
    <dbReference type="NCBI Taxonomy" id="2177"/>
    <lineage>
        <taxon>Archaea</taxon>
        <taxon>Methanobacteriati</taxon>
        <taxon>Methanobacteriota</taxon>
        <taxon>Stenosarchaea group</taxon>
        <taxon>Methanomicrobia</taxon>
        <taxon>Methanosarcinales</taxon>
        <taxon>Methanosarcinaceae</taxon>
        <taxon>Methanohalophilus</taxon>
    </lineage>
</organism>
<proteinExistence type="predicted"/>
<keyword evidence="1" id="KW-1133">Transmembrane helix</keyword>
<feature type="transmembrane region" description="Helical" evidence="1">
    <location>
        <begin position="9"/>
        <end position="29"/>
    </location>
</feature>
<sequence>MLGIEDPQIWIAYILCIAGAISCMIYGIIKWNDGEETEVCS</sequence>
<accession>A0A1H2SSM1</accession>
<name>A0A1H2SSM1_9EURY</name>
<evidence type="ECO:0000313" key="3">
    <source>
        <dbReference type="Proteomes" id="UP000198669"/>
    </source>
</evidence>
<dbReference type="EMBL" id="FNMU01000002">
    <property type="protein sequence ID" value="SDW34590.1"/>
    <property type="molecule type" value="Genomic_DNA"/>
</dbReference>
<protein>
    <submittedName>
        <fullName evidence="2">Uncharacterized protein</fullName>
    </submittedName>
</protein>